<dbReference type="PANTHER" id="PTHR48207">
    <property type="entry name" value="SUCCINATE--HYDROXYMETHYLGLUTARATE COA-TRANSFERASE"/>
    <property type="match status" value="1"/>
</dbReference>
<proteinExistence type="predicted"/>
<feature type="region of interest" description="Disordered" evidence="2">
    <location>
        <begin position="1"/>
        <end position="22"/>
    </location>
</feature>
<accession>A0A937HD44</accession>
<organism evidence="3 4">
    <name type="scientific">PS1 clade bacterium</name>
    <dbReference type="NCBI Taxonomy" id="2175152"/>
    <lineage>
        <taxon>Bacteria</taxon>
        <taxon>Pseudomonadati</taxon>
        <taxon>Pseudomonadota</taxon>
        <taxon>Alphaproteobacteria</taxon>
        <taxon>PS1 clade</taxon>
    </lineage>
</organism>
<reference evidence="3" key="1">
    <citation type="submission" date="2020-10" db="EMBL/GenBank/DDBJ databases">
        <title>Microbiome of the Black Sea water column analyzed by genome centric metagenomics.</title>
        <authorList>
            <person name="Cabello-Yeves P.J."/>
            <person name="Callieri C."/>
            <person name="Picazo A."/>
            <person name="Mehrshad M."/>
            <person name="Haro-Moreno J.M."/>
            <person name="Roda-Garcia J."/>
            <person name="Dzembekova N."/>
            <person name="Slabakova V."/>
            <person name="Slabakova N."/>
            <person name="Moncheva S."/>
            <person name="Rodriguez-Valera F."/>
        </authorList>
    </citation>
    <scope>NUCLEOTIDE SEQUENCE</scope>
    <source>
        <strain evidence="3">BS307-5m-G5</strain>
    </source>
</reference>
<dbReference type="Proteomes" id="UP000785783">
    <property type="component" value="Unassembled WGS sequence"/>
</dbReference>
<dbReference type="Pfam" id="PF02515">
    <property type="entry name" value="CoA_transf_3"/>
    <property type="match status" value="1"/>
</dbReference>
<keyword evidence="1 3" id="KW-0808">Transferase</keyword>
<name>A0A937HD44_9PROT</name>
<dbReference type="Gene3D" id="3.30.1540.10">
    <property type="entry name" value="formyl-coa transferase, domain 3"/>
    <property type="match status" value="1"/>
</dbReference>
<dbReference type="PANTHER" id="PTHR48207:SF4">
    <property type="entry name" value="BLL6097 PROTEIN"/>
    <property type="match status" value="1"/>
</dbReference>
<dbReference type="InterPro" id="IPR023606">
    <property type="entry name" value="CoA-Trfase_III_dom_1_sf"/>
</dbReference>
<dbReference type="SUPFAM" id="SSF89796">
    <property type="entry name" value="CoA-transferase family III (CaiB/BaiF)"/>
    <property type="match status" value="1"/>
</dbReference>
<evidence type="ECO:0000256" key="2">
    <source>
        <dbReference type="SAM" id="MobiDB-lite"/>
    </source>
</evidence>
<gene>
    <name evidence="3" type="ORF">ISQ19_03840</name>
</gene>
<protein>
    <submittedName>
        <fullName evidence="3">CoA transferase</fullName>
    </submittedName>
</protein>
<evidence type="ECO:0000313" key="4">
    <source>
        <dbReference type="Proteomes" id="UP000785783"/>
    </source>
</evidence>
<dbReference type="InterPro" id="IPR050483">
    <property type="entry name" value="CoA-transferase_III_domain"/>
</dbReference>
<dbReference type="EMBL" id="JADHOK010000038">
    <property type="protein sequence ID" value="MBL6761810.1"/>
    <property type="molecule type" value="Genomic_DNA"/>
</dbReference>
<dbReference type="InterPro" id="IPR003673">
    <property type="entry name" value="CoA-Trfase_fam_III"/>
</dbReference>
<dbReference type="GO" id="GO:0008410">
    <property type="term" value="F:CoA-transferase activity"/>
    <property type="evidence" value="ECO:0007669"/>
    <property type="project" value="TreeGrafter"/>
</dbReference>
<dbReference type="AlphaFoldDB" id="A0A937HD44"/>
<evidence type="ECO:0000313" key="3">
    <source>
        <dbReference type="EMBL" id="MBL6761810.1"/>
    </source>
</evidence>
<sequence>MSEKQAAEKQAAEKSRAEKPTAEKPLAGLKVVEMSTMITCSLAAMMMRSQGAEVVKVEPVLIGDPMRFVGSMKNGQSALFHNCNRGKRSLAIDLKHQNGIEAVKRLAAQADVMLNNYRPGVMDGLGLGPDVVRGVNPRLVNVAVTGFGTVGPMASRPAYDHVIQGISGLTGMQGGDYGGDSEYDFIKMLICDKVTAYTVAQAATAALVARASTGEGQHIDISMLHACLAFMWPDGMMGHTLLDDDVIDMPPMSESYQILNTKDGAIAATALTDGHWDAILKLIKREDLKTDARFASLPARMMNLPEIMQMLKAGVADLSLAEVMSAFEAADIPSTQCETRNTLTSNEQVQAIGALETYVTENMGRLTAPTPPALFAGAATSLAAPSPSHGQHSSAIMQELGFAANEVETMVQEGALLCS</sequence>
<comment type="caution">
    <text evidence="3">The sequence shown here is derived from an EMBL/GenBank/DDBJ whole genome shotgun (WGS) entry which is preliminary data.</text>
</comment>
<dbReference type="Gene3D" id="3.40.50.10540">
    <property type="entry name" value="Crotonobetainyl-coa:carnitine coa-transferase, domain 1"/>
    <property type="match status" value="1"/>
</dbReference>
<evidence type="ECO:0000256" key="1">
    <source>
        <dbReference type="ARBA" id="ARBA00022679"/>
    </source>
</evidence>
<dbReference type="InterPro" id="IPR044855">
    <property type="entry name" value="CoA-Trfase_III_dom3_sf"/>
</dbReference>